<name>A0A7W5DLX9_9GAMM</name>
<keyword evidence="1" id="KW-1133">Transmembrane helix</keyword>
<feature type="transmembrane region" description="Helical" evidence="1">
    <location>
        <begin position="121"/>
        <end position="147"/>
    </location>
</feature>
<accession>A0A7W5DLX9</accession>
<reference evidence="2 3" key="1">
    <citation type="submission" date="2020-08" db="EMBL/GenBank/DDBJ databases">
        <title>Genomic Encyclopedia of Type Strains, Phase III (KMG-III): the genomes of soil and plant-associated and newly described type strains.</title>
        <authorList>
            <person name="Whitman W."/>
        </authorList>
    </citation>
    <scope>NUCLEOTIDE SEQUENCE [LARGE SCALE GENOMIC DNA]</scope>
    <source>
        <strain evidence="2 3">CECT 7341</strain>
    </source>
</reference>
<dbReference type="AlphaFoldDB" id="A0A7W5DLX9"/>
<dbReference type="Proteomes" id="UP000563050">
    <property type="component" value="Unassembled WGS sequence"/>
</dbReference>
<dbReference type="InterPro" id="IPR029058">
    <property type="entry name" value="AB_hydrolase_fold"/>
</dbReference>
<keyword evidence="1" id="KW-0812">Transmembrane</keyword>
<dbReference type="Gene3D" id="3.40.50.1820">
    <property type="entry name" value="alpha/beta hydrolase"/>
    <property type="match status" value="1"/>
</dbReference>
<dbReference type="SUPFAM" id="SSF53474">
    <property type="entry name" value="alpha/beta-Hydrolases"/>
    <property type="match status" value="1"/>
</dbReference>
<evidence type="ECO:0000313" key="2">
    <source>
        <dbReference type="EMBL" id="MBB3185339.1"/>
    </source>
</evidence>
<sequence length="365" mass="40294">MKCALILIPGLDPAQQDHYRDVLVRNLVTVEETVRVLERGDAGVPGERVVSLHVDGLHVDGLHVEEGSEQTTTLHVYEAWWGDLVERPEQHTPARAILEGFQLLAYWLHPSLRPAFTQSRFLALSLVLSSLLLLWYVGILTAGLAAIGADGSLGALSEHARAFADTVGGHAIWVALAGVLALLPVNALVAIAGFTRRYLTNMSRANETGIRDAIRARVQRVLRQTDAQGYDRTVIVAHSFGTVIAADLIAELSPHEDRQLQVITLGSPARVLAYRSRWVSKTLERAIASLVVTAWHDYYSEQDWMCSAMLEADRPNPLRQSHRLEREAPLADRLTGVTHKAYFRDREVLGGILALLDDVSPSPPR</sequence>
<proteinExistence type="predicted"/>
<protein>
    <recommendedName>
        <fullName evidence="4">Alpha/beta hydrolase</fullName>
    </recommendedName>
</protein>
<gene>
    <name evidence="2" type="ORF">FHR95_002920</name>
</gene>
<dbReference type="EMBL" id="JACHXQ010000011">
    <property type="protein sequence ID" value="MBB3185339.1"/>
    <property type="molecule type" value="Genomic_DNA"/>
</dbReference>
<evidence type="ECO:0008006" key="4">
    <source>
        <dbReference type="Google" id="ProtNLM"/>
    </source>
</evidence>
<keyword evidence="3" id="KW-1185">Reference proteome</keyword>
<keyword evidence="1" id="KW-0472">Membrane</keyword>
<comment type="caution">
    <text evidence="2">The sequence shown here is derived from an EMBL/GenBank/DDBJ whole genome shotgun (WGS) entry which is preliminary data.</text>
</comment>
<organism evidence="2 3">
    <name type="scientific">Halomonas fontilapidosi</name>
    <dbReference type="NCBI Taxonomy" id="616675"/>
    <lineage>
        <taxon>Bacteria</taxon>
        <taxon>Pseudomonadati</taxon>
        <taxon>Pseudomonadota</taxon>
        <taxon>Gammaproteobacteria</taxon>
        <taxon>Oceanospirillales</taxon>
        <taxon>Halomonadaceae</taxon>
        <taxon>Halomonas</taxon>
    </lineage>
</organism>
<dbReference type="RefSeq" id="WP_183314951.1">
    <property type="nucleotide sequence ID" value="NZ_JACHXQ010000011.1"/>
</dbReference>
<feature type="transmembrane region" description="Helical" evidence="1">
    <location>
        <begin position="167"/>
        <end position="194"/>
    </location>
</feature>
<evidence type="ECO:0000313" key="3">
    <source>
        <dbReference type="Proteomes" id="UP000563050"/>
    </source>
</evidence>
<evidence type="ECO:0000256" key="1">
    <source>
        <dbReference type="SAM" id="Phobius"/>
    </source>
</evidence>